<feature type="compositionally biased region" description="Basic residues" evidence="1">
    <location>
        <begin position="35"/>
        <end position="50"/>
    </location>
</feature>
<proteinExistence type="predicted"/>
<feature type="region of interest" description="Disordered" evidence="1">
    <location>
        <begin position="257"/>
        <end position="281"/>
    </location>
</feature>
<gene>
    <name evidence="2" type="ORF">OIDMADRAFT_181471</name>
</gene>
<evidence type="ECO:0000256" key="1">
    <source>
        <dbReference type="SAM" id="MobiDB-lite"/>
    </source>
</evidence>
<feature type="compositionally biased region" description="Acidic residues" evidence="1">
    <location>
        <begin position="63"/>
        <end position="74"/>
    </location>
</feature>
<feature type="compositionally biased region" description="Basic and acidic residues" evidence="1">
    <location>
        <begin position="124"/>
        <end position="141"/>
    </location>
</feature>
<dbReference type="EMBL" id="KN832879">
    <property type="protein sequence ID" value="KIM98997.1"/>
    <property type="molecule type" value="Genomic_DNA"/>
</dbReference>
<feature type="region of interest" description="Disordered" evidence="1">
    <location>
        <begin position="207"/>
        <end position="227"/>
    </location>
</feature>
<evidence type="ECO:0000313" key="3">
    <source>
        <dbReference type="Proteomes" id="UP000054321"/>
    </source>
</evidence>
<feature type="compositionally biased region" description="Polar residues" evidence="1">
    <location>
        <begin position="106"/>
        <end position="117"/>
    </location>
</feature>
<sequence length="604" mass="66507">MPSAKRNVVTKTASRPCKPVGPPNATMVASTTSARGRKKNSNCRITKSRSPKSSYRYAFRDENMDDEDGDEDEDNHFSNQSQSPDDYFDSDGEFNIAEDTDDDYTGDSNIKINGTKNTKPKVTSKKDSTHPDPNGRVKGRDLIPWTRPRMIEKLMLHLQYEAEMAGIKLPWDAAVKRLHPGSKEGAAIQQLAKLRTILLTEGHMVPPKAKARNKRGPEYDPQLRGYLRPEGAGPYETRIVDWEEKIVDLTKNIENPGIYRGSGKYPRQKKGASQLSSLNEDDQVEYKSDKYSHNFAKPRLIVTIKINPKHLARIAVGTSNYQAVHNDQKPKAHKYDDEVGHRTAEVDIPKHHDIEALREGFNGTNDDEADQKPLHKMIKGENFSKQGSSEEVDGFVDGAGYSSSNKPENWPKTGHSGNEVMQSSANVSYGSQEMMSYESAVGSLVGPSQSNIFSSVRLSDGFSGNQPMYSSPGFDQYNMYKGLSLIAGPFVLDTGTTMGFVTSVGNSDMGMATQLYPAYPYYQTSQMGYGAPVGNTAQTPILLSGSGPKLEAGLEYIRDSKGAALDSKRSSSCEIASSGPVPRGDTENYDVGDFLSHDIFDTSN</sequence>
<dbReference type="AlphaFoldDB" id="A0A0C3DAP1"/>
<protein>
    <submittedName>
        <fullName evidence="2">Uncharacterized protein</fullName>
    </submittedName>
</protein>
<feature type="compositionally biased region" description="Acidic residues" evidence="1">
    <location>
        <begin position="86"/>
        <end position="105"/>
    </location>
</feature>
<dbReference type="HOGENOM" id="CLU_452046_0_0_1"/>
<dbReference type="STRING" id="913774.A0A0C3DAP1"/>
<organism evidence="2 3">
    <name type="scientific">Oidiodendron maius (strain Zn)</name>
    <dbReference type="NCBI Taxonomy" id="913774"/>
    <lineage>
        <taxon>Eukaryota</taxon>
        <taxon>Fungi</taxon>
        <taxon>Dikarya</taxon>
        <taxon>Ascomycota</taxon>
        <taxon>Pezizomycotina</taxon>
        <taxon>Leotiomycetes</taxon>
        <taxon>Leotiomycetes incertae sedis</taxon>
        <taxon>Myxotrichaceae</taxon>
        <taxon>Oidiodendron</taxon>
    </lineage>
</organism>
<keyword evidence="3" id="KW-1185">Reference proteome</keyword>
<reference evidence="2 3" key="1">
    <citation type="submission" date="2014-04" db="EMBL/GenBank/DDBJ databases">
        <authorList>
            <consortium name="DOE Joint Genome Institute"/>
            <person name="Kuo A."/>
            <person name="Martino E."/>
            <person name="Perotto S."/>
            <person name="Kohler A."/>
            <person name="Nagy L.G."/>
            <person name="Floudas D."/>
            <person name="Copeland A."/>
            <person name="Barry K.W."/>
            <person name="Cichocki N."/>
            <person name="Veneault-Fourrey C."/>
            <person name="LaButti K."/>
            <person name="Lindquist E.A."/>
            <person name="Lipzen A."/>
            <person name="Lundell T."/>
            <person name="Morin E."/>
            <person name="Murat C."/>
            <person name="Sun H."/>
            <person name="Tunlid A."/>
            <person name="Henrissat B."/>
            <person name="Grigoriev I.V."/>
            <person name="Hibbett D.S."/>
            <person name="Martin F."/>
            <person name="Nordberg H.P."/>
            <person name="Cantor M.N."/>
            <person name="Hua S.X."/>
        </authorList>
    </citation>
    <scope>NUCLEOTIDE SEQUENCE [LARGE SCALE GENOMIC DNA]</scope>
    <source>
        <strain evidence="2 3">Zn</strain>
    </source>
</reference>
<feature type="region of interest" description="Disordered" evidence="1">
    <location>
        <begin position="1"/>
        <end position="141"/>
    </location>
</feature>
<dbReference type="InParanoid" id="A0A0C3DAP1"/>
<dbReference type="OrthoDB" id="3903267at2759"/>
<dbReference type="Proteomes" id="UP000054321">
    <property type="component" value="Unassembled WGS sequence"/>
</dbReference>
<name>A0A0C3DAP1_OIDMZ</name>
<accession>A0A0C3DAP1</accession>
<reference evidence="3" key="2">
    <citation type="submission" date="2015-01" db="EMBL/GenBank/DDBJ databases">
        <title>Evolutionary Origins and Diversification of the Mycorrhizal Mutualists.</title>
        <authorList>
            <consortium name="DOE Joint Genome Institute"/>
            <consortium name="Mycorrhizal Genomics Consortium"/>
            <person name="Kohler A."/>
            <person name="Kuo A."/>
            <person name="Nagy L.G."/>
            <person name="Floudas D."/>
            <person name="Copeland A."/>
            <person name="Barry K.W."/>
            <person name="Cichocki N."/>
            <person name="Veneault-Fourrey C."/>
            <person name="LaButti K."/>
            <person name="Lindquist E.A."/>
            <person name="Lipzen A."/>
            <person name="Lundell T."/>
            <person name="Morin E."/>
            <person name="Murat C."/>
            <person name="Riley R."/>
            <person name="Ohm R."/>
            <person name="Sun H."/>
            <person name="Tunlid A."/>
            <person name="Henrissat B."/>
            <person name="Grigoriev I.V."/>
            <person name="Hibbett D.S."/>
            <person name="Martin F."/>
        </authorList>
    </citation>
    <scope>NUCLEOTIDE SEQUENCE [LARGE SCALE GENOMIC DNA]</scope>
    <source>
        <strain evidence="3">Zn</strain>
    </source>
</reference>
<evidence type="ECO:0000313" key="2">
    <source>
        <dbReference type="EMBL" id="KIM98997.1"/>
    </source>
</evidence>